<dbReference type="Proteomes" id="UP000002630">
    <property type="component" value="Unassembled WGS sequence"/>
</dbReference>
<dbReference type="InterPro" id="IPR040354">
    <property type="entry name" value="TCTN1-3"/>
</dbReference>
<dbReference type="PANTHER" id="PTHR14611:SF2">
    <property type="entry name" value="TECTONIC"/>
    <property type="match status" value="1"/>
</dbReference>
<proteinExistence type="predicted"/>
<feature type="domain" description="Tectonic-1-3" evidence="1">
    <location>
        <begin position="318"/>
        <end position="492"/>
    </location>
</feature>
<gene>
    <name evidence="2" type="ORF">Esi_0234_0005</name>
</gene>
<organism evidence="2 3">
    <name type="scientific">Ectocarpus siliculosus</name>
    <name type="common">Brown alga</name>
    <name type="synonym">Conferva siliculosa</name>
    <dbReference type="NCBI Taxonomy" id="2880"/>
    <lineage>
        <taxon>Eukaryota</taxon>
        <taxon>Sar</taxon>
        <taxon>Stramenopiles</taxon>
        <taxon>Ochrophyta</taxon>
        <taxon>PX clade</taxon>
        <taxon>Phaeophyceae</taxon>
        <taxon>Ectocarpales</taxon>
        <taxon>Ectocarpaceae</taxon>
        <taxon>Ectocarpus</taxon>
    </lineage>
</organism>
<sequence>MCAFDNVPGERGSAELSRILDRPDIGDIHPAIFRSGRLGCDTKRGVLLELCTSAGLQLRRNRSASSRLQDHLDKINPSYPLTGGGAAQGAVDGLLCVQYDNSASKGEFFEDPGTLPISIFGDSGASEFSYHDNLAASAASGATETDSFFDTGDRIPAAFLADDGGTVAAFGGFFPVEISSVTWRDWDTGQETDFMDVNCGVYYYDGAAVDTVTTNSACILGGGTGETVASATDVSDGCKNALASVCYTITHDGEGGVSAVSAAVVLTDIPPGPNGGSFSAVSPQQFSVEFRLDETSDSFADMTRSQDLGNLVERGRSGNPGYLPGLPVLAGRLESFDDDEYIAPGGSNGGGGLELMAGEGRGCDDVGTTPVEFAYDGVGCCVLSLTREALAEHCTGSGQHVDPETGFTPLAFGNTSSTVEYLGIYGNADPLDVSQWVELPLASSADTASWDDESGMCSSMVSTLEYRVLYTAVGSKANPQSKIVSAAARYGKSDWIWREEFADEQNFLVCNTVSFKMYEQETLRYTPPSPPVAFTVPWDVFYPFYISTSGGTASTPSHSTMDGFCIAVALLGLSAFWTFSANSFPF</sequence>
<accession>D7FSH4</accession>
<evidence type="ECO:0000313" key="2">
    <source>
        <dbReference type="EMBL" id="CBJ31115.1"/>
    </source>
</evidence>
<name>D7FSH4_ECTSI</name>
<dbReference type="Pfam" id="PF07773">
    <property type="entry name" value="TCTN_DUF1619"/>
    <property type="match status" value="1"/>
</dbReference>
<protein>
    <recommendedName>
        <fullName evidence="1">Tectonic-1-3 domain-containing protein</fullName>
    </recommendedName>
</protein>
<dbReference type="OrthoDB" id="2104337at2759"/>
<dbReference type="PANTHER" id="PTHR14611">
    <property type="entry name" value="TECTONIC FAMILY MEMBER"/>
    <property type="match status" value="1"/>
</dbReference>
<dbReference type="GO" id="GO:0030030">
    <property type="term" value="P:cell projection organization"/>
    <property type="evidence" value="ECO:0007669"/>
    <property type="project" value="UniProtKB-KW"/>
</dbReference>
<dbReference type="InParanoid" id="D7FSH4"/>
<reference evidence="2 3" key="1">
    <citation type="journal article" date="2010" name="Nature">
        <title>The Ectocarpus genome and the independent evolution of multicellularity in brown algae.</title>
        <authorList>
            <person name="Cock J.M."/>
            <person name="Sterck L."/>
            <person name="Rouze P."/>
            <person name="Scornet D."/>
            <person name="Allen A.E."/>
            <person name="Amoutzias G."/>
            <person name="Anthouard V."/>
            <person name="Artiguenave F."/>
            <person name="Aury J.M."/>
            <person name="Badger J.H."/>
            <person name="Beszteri B."/>
            <person name="Billiau K."/>
            <person name="Bonnet E."/>
            <person name="Bothwell J.H."/>
            <person name="Bowler C."/>
            <person name="Boyen C."/>
            <person name="Brownlee C."/>
            <person name="Carrano C.J."/>
            <person name="Charrier B."/>
            <person name="Cho G.Y."/>
            <person name="Coelho S.M."/>
            <person name="Collen J."/>
            <person name="Corre E."/>
            <person name="Da Silva C."/>
            <person name="Delage L."/>
            <person name="Delaroque N."/>
            <person name="Dittami S.M."/>
            <person name="Doulbeau S."/>
            <person name="Elias M."/>
            <person name="Farnham G."/>
            <person name="Gachon C.M."/>
            <person name="Gschloessl B."/>
            <person name="Heesch S."/>
            <person name="Jabbari K."/>
            <person name="Jubin C."/>
            <person name="Kawai H."/>
            <person name="Kimura K."/>
            <person name="Kloareg B."/>
            <person name="Kupper F.C."/>
            <person name="Lang D."/>
            <person name="Le Bail A."/>
            <person name="Leblanc C."/>
            <person name="Lerouge P."/>
            <person name="Lohr M."/>
            <person name="Lopez P.J."/>
            <person name="Martens C."/>
            <person name="Maumus F."/>
            <person name="Michel G."/>
            <person name="Miranda-Saavedra D."/>
            <person name="Morales J."/>
            <person name="Moreau H."/>
            <person name="Motomura T."/>
            <person name="Nagasato C."/>
            <person name="Napoli C.A."/>
            <person name="Nelson D.R."/>
            <person name="Nyvall-Collen P."/>
            <person name="Peters A.F."/>
            <person name="Pommier C."/>
            <person name="Potin P."/>
            <person name="Poulain J."/>
            <person name="Quesneville H."/>
            <person name="Read B."/>
            <person name="Rensing S.A."/>
            <person name="Ritter A."/>
            <person name="Rousvoal S."/>
            <person name="Samanta M."/>
            <person name="Samson G."/>
            <person name="Schroeder D.C."/>
            <person name="Segurens B."/>
            <person name="Strittmatter M."/>
            <person name="Tonon T."/>
            <person name="Tregear J.W."/>
            <person name="Valentin K."/>
            <person name="von Dassow P."/>
            <person name="Yamagishi T."/>
            <person name="Van de Peer Y."/>
            <person name="Wincker P."/>
        </authorList>
    </citation>
    <scope>NUCLEOTIDE SEQUENCE [LARGE SCALE GENOMIC DNA]</scope>
    <source>
        <strain evidence="3">Ec32 / CCAP1310/4</strain>
    </source>
</reference>
<keyword evidence="3" id="KW-1185">Reference proteome</keyword>
<evidence type="ECO:0000313" key="3">
    <source>
        <dbReference type="Proteomes" id="UP000002630"/>
    </source>
</evidence>
<evidence type="ECO:0000259" key="1">
    <source>
        <dbReference type="Pfam" id="PF07773"/>
    </source>
</evidence>
<dbReference type="AlphaFoldDB" id="D7FSH4"/>
<dbReference type="InterPro" id="IPR011677">
    <property type="entry name" value="TCTN1-3_dom"/>
</dbReference>
<dbReference type="EMBL" id="FN649760">
    <property type="protein sequence ID" value="CBJ31115.1"/>
    <property type="molecule type" value="Genomic_DNA"/>
</dbReference>